<name>A0A2R3Q966_9BURK</name>
<reference evidence="5 6" key="1">
    <citation type="submission" date="2018-03" db="EMBL/GenBank/DDBJ databases">
        <title>Genome sequencing of Melaminivora sp.</title>
        <authorList>
            <person name="Kim S.-J."/>
            <person name="Heo J."/>
            <person name="Ahn J.-H."/>
            <person name="Kwon S.-W."/>
        </authorList>
    </citation>
    <scope>NUCLEOTIDE SEQUENCE [LARGE SCALE GENOMIC DNA]</scope>
    <source>
        <strain evidence="5 6">SC2-9</strain>
    </source>
</reference>
<evidence type="ECO:0000256" key="1">
    <source>
        <dbReference type="ARBA" id="ARBA00022515"/>
    </source>
</evidence>
<dbReference type="GO" id="GO:0006269">
    <property type="term" value="P:DNA replication, synthesis of primer"/>
    <property type="evidence" value="ECO:0007669"/>
    <property type="project" value="UniProtKB-KW"/>
</dbReference>
<dbReference type="SUPFAM" id="SSF50249">
    <property type="entry name" value="Nucleic acid-binding proteins"/>
    <property type="match status" value="1"/>
</dbReference>
<dbReference type="PIRSF" id="PIRSF003135">
    <property type="entry name" value="Primosomal_n"/>
    <property type="match status" value="1"/>
</dbReference>
<dbReference type="NCBIfam" id="TIGR04418">
    <property type="entry name" value="PriB_gamma"/>
    <property type="match status" value="1"/>
</dbReference>
<dbReference type="GO" id="GO:0003697">
    <property type="term" value="F:single-stranded DNA binding"/>
    <property type="evidence" value="ECO:0007669"/>
    <property type="project" value="UniProtKB-UniRule"/>
</dbReference>
<gene>
    <name evidence="4 5" type="primary">priB</name>
    <name evidence="5" type="ORF">C6568_02870</name>
</gene>
<dbReference type="InterPro" id="IPR012340">
    <property type="entry name" value="NA-bd_OB-fold"/>
</dbReference>
<dbReference type="Gene3D" id="2.40.50.140">
    <property type="entry name" value="Nucleic acid-binding proteins"/>
    <property type="match status" value="1"/>
</dbReference>
<evidence type="ECO:0000256" key="4">
    <source>
        <dbReference type="HAMAP-Rule" id="MF_00720"/>
    </source>
</evidence>
<dbReference type="GO" id="GO:1990077">
    <property type="term" value="C:primosome complex"/>
    <property type="evidence" value="ECO:0007669"/>
    <property type="project" value="UniProtKB-UniRule"/>
</dbReference>
<evidence type="ECO:0000256" key="2">
    <source>
        <dbReference type="ARBA" id="ARBA00022705"/>
    </source>
</evidence>
<dbReference type="InterPro" id="IPR000424">
    <property type="entry name" value="Primosome_PriB/ssb"/>
</dbReference>
<dbReference type="PROSITE" id="PS50935">
    <property type="entry name" value="SSB"/>
    <property type="match status" value="1"/>
</dbReference>
<dbReference type="Proteomes" id="UP000237925">
    <property type="component" value="Chromosome"/>
</dbReference>
<organism evidence="5 6">
    <name type="scientific">Melaminivora suipulveris</name>
    <dbReference type="NCBI Taxonomy" id="2109913"/>
    <lineage>
        <taxon>Bacteria</taxon>
        <taxon>Pseudomonadati</taxon>
        <taxon>Pseudomonadota</taxon>
        <taxon>Betaproteobacteria</taxon>
        <taxon>Burkholderiales</taxon>
        <taxon>Comamonadaceae</taxon>
        <taxon>Melaminivora</taxon>
    </lineage>
</organism>
<dbReference type="Pfam" id="PF22657">
    <property type="entry name" value="SSB_1"/>
    <property type="match status" value="1"/>
</dbReference>
<keyword evidence="6" id="KW-1185">Reference proteome</keyword>
<sequence>MVNQLDLRAALAEAQALRYTPAGLPAIDVVLTHESVQAQAGSQRQVKLSAKAVAFGTLAERLARQAIGSQWRFRGFIAAGRNGKGLVFHIQDMQQD</sequence>
<dbReference type="InterPro" id="IPR023646">
    <property type="entry name" value="Prisomal_replication_PriB"/>
</dbReference>
<proteinExistence type="inferred from homology"/>
<protein>
    <recommendedName>
        <fullName evidence="4">Replication restart protein PriB</fullName>
    </recommendedName>
</protein>
<comment type="subunit">
    <text evidence="4">Homodimer. Interacts with PriA and DnaT. Component of the replication restart primosome. Primosome assembly occurs via a 'hand-off' mechanism. PriA binds to replication forks, subsequently PriB then DnaT bind; DnaT then displaces ssDNA to generate the helicase loading substrate.</text>
</comment>
<evidence type="ECO:0000256" key="3">
    <source>
        <dbReference type="ARBA" id="ARBA00023125"/>
    </source>
</evidence>
<dbReference type="EMBL" id="CP027667">
    <property type="protein sequence ID" value="AVO48309.1"/>
    <property type="molecule type" value="Genomic_DNA"/>
</dbReference>
<accession>A0A2R3Q966</accession>
<dbReference type="RefSeq" id="WP_106682789.1">
    <property type="nucleotide sequence ID" value="NZ_CP027667.1"/>
</dbReference>
<evidence type="ECO:0000313" key="6">
    <source>
        <dbReference type="Proteomes" id="UP000237925"/>
    </source>
</evidence>
<comment type="function">
    <text evidence="4">Involved in the restart of stalled replication forks, which reloads the replicative helicase on sites other than the origin of replication; the PriA-PriB pathway is the major replication restart pathway. During primosome assembly it facilitates complex formation between PriA and DnaT on DNA; stabilizes PriA on DNA. Stimulates the DNA unwinding activity of PriA helicase.</text>
</comment>
<keyword evidence="3 4" id="KW-0238">DNA-binding</keyword>
<keyword evidence="2 4" id="KW-0235">DNA replication</keyword>
<dbReference type="AlphaFoldDB" id="A0A2R3Q966"/>
<dbReference type="KEGG" id="mela:C6568_02870"/>
<comment type="similarity">
    <text evidence="4">Belongs to the PriB family.</text>
</comment>
<dbReference type="OrthoDB" id="5296916at2"/>
<evidence type="ECO:0000313" key="5">
    <source>
        <dbReference type="EMBL" id="AVO48309.1"/>
    </source>
</evidence>
<keyword evidence="1 4" id="KW-0639">Primosome</keyword>
<dbReference type="HAMAP" id="MF_00720">
    <property type="entry name" value="PriB"/>
    <property type="match status" value="1"/>
</dbReference>